<evidence type="ECO:0000313" key="17">
    <source>
        <dbReference type="EMBL" id="TMM56749.1"/>
    </source>
</evidence>
<dbReference type="Gene3D" id="2.170.130.10">
    <property type="entry name" value="TonB-dependent receptor, plug domain"/>
    <property type="match status" value="1"/>
</dbReference>
<dbReference type="PANTHER" id="PTHR32552">
    <property type="entry name" value="FERRICHROME IRON RECEPTOR-RELATED"/>
    <property type="match status" value="1"/>
</dbReference>
<dbReference type="Proteomes" id="UP000310314">
    <property type="component" value="Unassembled WGS sequence"/>
</dbReference>
<keyword evidence="5 12" id="KW-0812">Transmembrane</keyword>
<evidence type="ECO:0000256" key="6">
    <source>
        <dbReference type="ARBA" id="ARBA00022729"/>
    </source>
</evidence>
<evidence type="ECO:0000256" key="5">
    <source>
        <dbReference type="ARBA" id="ARBA00022692"/>
    </source>
</evidence>
<dbReference type="InterPro" id="IPR036942">
    <property type="entry name" value="Beta-barrel_TonB_sf"/>
</dbReference>
<dbReference type="AlphaFoldDB" id="A0A5S3PQ39"/>
<evidence type="ECO:0000256" key="12">
    <source>
        <dbReference type="PROSITE-ProRule" id="PRU01360"/>
    </source>
</evidence>
<proteinExistence type="inferred from homology"/>
<keyword evidence="10 12" id="KW-0472">Membrane</keyword>
<evidence type="ECO:0000313" key="18">
    <source>
        <dbReference type="Proteomes" id="UP000310314"/>
    </source>
</evidence>
<evidence type="ECO:0000256" key="1">
    <source>
        <dbReference type="ARBA" id="ARBA00004571"/>
    </source>
</evidence>
<reference evidence="17 18" key="1">
    <citation type="submission" date="2019-05" db="EMBL/GenBank/DDBJ databases">
        <authorList>
            <person name="Zhang J.-Y."/>
            <person name="Feg X."/>
            <person name="Du Z.-J."/>
        </authorList>
    </citation>
    <scope>NUCLEOTIDE SEQUENCE [LARGE SCALE GENOMIC DNA]</scope>
    <source>
        <strain evidence="17 18">RZ26</strain>
    </source>
</reference>
<evidence type="ECO:0000256" key="13">
    <source>
        <dbReference type="RuleBase" id="RU003357"/>
    </source>
</evidence>
<dbReference type="Pfam" id="PF13715">
    <property type="entry name" value="CarbopepD_reg_2"/>
    <property type="match status" value="1"/>
</dbReference>
<dbReference type="SUPFAM" id="SSF49464">
    <property type="entry name" value="Carboxypeptidase regulatory domain-like"/>
    <property type="match status" value="1"/>
</dbReference>
<protein>
    <submittedName>
        <fullName evidence="17">TonB-dependent receptor</fullName>
    </submittedName>
</protein>
<dbReference type="InterPro" id="IPR012910">
    <property type="entry name" value="Plug_dom"/>
</dbReference>
<keyword evidence="18" id="KW-1185">Reference proteome</keyword>
<dbReference type="InterPro" id="IPR037066">
    <property type="entry name" value="Plug_dom_sf"/>
</dbReference>
<evidence type="ECO:0000256" key="4">
    <source>
        <dbReference type="ARBA" id="ARBA00022496"/>
    </source>
</evidence>
<name>A0A5S3PQ39_9FLAO</name>
<dbReference type="PANTHER" id="PTHR32552:SF89">
    <property type="entry name" value="CATECHOLATE SIDEROPHORE RECEPTOR FIU"/>
    <property type="match status" value="1"/>
</dbReference>
<evidence type="ECO:0000259" key="15">
    <source>
        <dbReference type="Pfam" id="PF00593"/>
    </source>
</evidence>
<gene>
    <name evidence="17" type="ORF">FEE95_09615</name>
</gene>
<keyword evidence="9 13" id="KW-0798">TonB box</keyword>
<dbReference type="RefSeq" id="WP_138657733.1">
    <property type="nucleotide sequence ID" value="NZ_VATY01000002.1"/>
</dbReference>
<evidence type="ECO:0000256" key="7">
    <source>
        <dbReference type="ARBA" id="ARBA00023004"/>
    </source>
</evidence>
<dbReference type="InterPro" id="IPR039426">
    <property type="entry name" value="TonB-dep_rcpt-like"/>
</dbReference>
<keyword evidence="3 12" id="KW-1134">Transmembrane beta strand</keyword>
<comment type="similarity">
    <text evidence="12 13">Belongs to the TonB-dependent receptor family.</text>
</comment>
<dbReference type="OrthoDB" id="1122665at2"/>
<feature type="domain" description="TonB-dependent receptor-like beta-barrel" evidence="15">
    <location>
        <begin position="392"/>
        <end position="898"/>
    </location>
</feature>
<dbReference type="GO" id="GO:0015344">
    <property type="term" value="F:siderophore uptake transmembrane transporter activity"/>
    <property type="evidence" value="ECO:0007669"/>
    <property type="project" value="TreeGrafter"/>
</dbReference>
<evidence type="ECO:0000256" key="11">
    <source>
        <dbReference type="ARBA" id="ARBA00023237"/>
    </source>
</evidence>
<organism evidence="17 18">
    <name type="scientific">Maribacter algarum</name>
    <name type="common">ex Zhang et al. 2020</name>
    <dbReference type="NCBI Taxonomy" id="2578118"/>
    <lineage>
        <taxon>Bacteria</taxon>
        <taxon>Pseudomonadati</taxon>
        <taxon>Bacteroidota</taxon>
        <taxon>Flavobacteriia</taxon>
        <taxon>Flavobacteriales</taxon>
        <taxon>Flavobacteriaceae</taxon>
        <taxon>Maribacter</taxon>
    </lineage>
</organism>
<keyword evidence="4" id="KW-0410">Iron transport</keyword>
<dbReference type="Gene3D" id="2.60.40.1120">
    <property type="entry name" value="Carboxypeptidase-like, regulatory domain"/>
    <property type="match status" value="1"/>
</dbReference>
<dbReference type="SUPFAM" id="SSF56935">
    <property type="entry name" value="Porins"/>
    <property type="match status" value="1"/>
</dbReference>
<evidence type="ECO:0000256" key="10">
    <source>
        <dbReference type="ARBA" id="ARBA00023136"/>
    </source>
</evidence>
<evidence type="ECO:0000256" key="9">
    <source>
        <dbReference type="ARBA" id="ARBA00023077"/>
    </source>
</evidence>
<dbReference type="InterPro" id="IPR008969">
    <property type="entry name" value="CarboxyPept-like_regulatory"/>
</dbReference>
<dbReference type="Pfam" id="PF07715">
    <property type="entry name" value="Plug"/>
    <property type="match status" value="1"/>
</dbReference>
<keyword evidence="11 12" id="KW-0998">Cell outer membrane</keyword>
<evidence type="ECO:0000256" key="8">
    <source>
        <dbReference type="ARBA" id="ARBA00023065"/>
    </source>
</evidence>
<keyword evidence="2 12" id="KW-0813">Transport</keyword>
<feature type="signal peptide" evidence="14">
    <location>
        <begin position="1"/>
        <end position="22"/>
    </location>
</feature>
<dbReference type="Gene3D" id="2.40.170.20">
    <property type="entry name" value="TonB-dependent receptor, beta-barrel domain"/>
    <property type="match status" value="1"/>
</dbReference>
<dbReference type="GO" id="GO:0009279">
    <property type="term" value="C:cell outer membrane"/>
    <property type="evidence" value="ECO:0007669"/>
    <property type="project" value="UniProtKB-SubCell"/>
</dbReference>
<dbReference type="EMBL" id="VATY01000002">
    <property type="protein sequence ID" value="TMM56749.1"/>
    <property type="molecule type" value="Genomic_DNA"/>
</dbReference>
<keyword evidence="8" id="KW-0406">Ion transport</keyword>
<keyword evidence="7" id="KW-0408">Iron</keyword>
<dbReference type="InterPro" id="IPR000531">
    <property type="entry name" value="Beta-barrel_TonB"/>
</dbReference>
<dbReference type="PROSITE" id="PS52016">
    <property type="entry name" value="TONB_DEPENDENT_REC_3"/>
    <property type="match status" value="1"/>
</dbReference>
<feature type="chain" id="PRO_5024350032" evidence="14">
    <location>
        <begin position="23"/>
        <end position="951"/>
    </location>
</feature>
<evidence type="ECO:0000256" key="3">
    <source>
        <dbReference type="ARBA" id="ARBA00022452"/>
    </source>
</evidence>
<dbReference type="Pfam" id="PF00593">
    <property type="entry name" value="TonB_dep_Rec_b-barrel"/>
    <property type="match status" value="1"/>
</dbReference>
<evidence type="ECO:0000256" key="2">
    <source>
        <dbReference type="ARBA" id="ARBA00022448"/>
    </source>
</evidence>
<evidence type="ECO:0000259" key="16">
    <source>
        <dbReference type="Pfam" id="PF07715"/>
    </source>
</evidence>
<comment type="caution">
    <text evidence="17">The sequence shown here is derived from an EMBL/GenBank/DDBJ whole genome shotgun (WGS) entry which is preliminary data.</text>
</comment>
<keyword evidence="17" id="KW-0675">Receptor</keyword>
<sequence>MNKTSFLLFLVFFFTLSTSLLAQVMVSGTVNDESDEPLVGANILLKPSNQFGVTDRSGNFQIDEVNSGEYIIVVSYLGLKTSTETITVGTENISLTFSLEKDLLNLQNVVVTGNFDPRVQLESSTAVTTLSSKDLKKVFSRGTADVLQAIPGTFTDPSAGEVFTKVYSRGISASAEDDLGWYYVSLQEDGLPVSLVQHSYYTPELFHRLDLTTDKVEGIRGGSAAITALNAPGGIYNFISKGISNDFAGEVQVQGGLQGESNPFYRADLVFSGPLRNNWFYSAGGHYRRDEGARNTDFTFSKGGQAKFNLTKVNDKGYFKFYGKILDDFTNRWTGVAATNWNDPQAAFGQDFNTTSLLMPAFSANIPDGRRLSEGAINNFDPSQGVHAQDRAFGVDLLQSLGNGWSVRNNLKFSNKRANWQTSISNNFVGLDDFLVSALSRDFATLFGGDFSAFGNLVFRDAQTGNEIAQINNFGALGIFQGDPPSFDYLTDGRLPNDAIMGTATWLKDNTAKEWMNQLTFRKKSENHDFNFGLAGGFSNSEMFTQGSFAYVTYEPNPRMLRVTVENPGAPVLELSDENGVSNYGGLFYINSRAKVSQIAAFANDRWKIAEKFHLDLGLRYETINHDGSNDRFAPFAQDGGVDGDATTIYDNGVLAPTGEQDEFDYNYSYLSHSIGLNYKFQEDAALFARFTGGNKAPELSYYYNNFSNVPVNQKGEVQKINQFEMGLKWNLSNFSFTTTAFWSQLRNIGVGSFEFDGATSTVFYTPIQLNSSRTIGLEWESAYALTTDLRLTFNGALQNPIATDWTIYDAAGSVDTADDSIVDYSDNVLPFNPKVMFNLGTEYQKGNFDAFLRWQFMGEREGNIANAFQLPSYNIFNGGLGYSINKNLSANLIVTNLFNSAGLANFFGANSFGANANGVTSDFIQNNPDASFVVVPVLPRGSLLKLSYTF</sequence>
<evidence type="ECO:0000256" key="14">
    <source>
        <dbReference type="SAM" id="SignalP"/>
    </source>
</evidence>
<comment type="subcellular location">
    <subcellularLocation>
        <location evidence="1 12">Cell outer membrane</location>
        <topology evidence="1 12">Multi-pass membrane protein</topology>
    </subcellularLocation>
</comment>
<feature type="domain" description="TonB-dependent receptor plug" evidence="16">
    <location>
        <begin position="121"/>
        <end position="235"/>
    </location>
</feature>
<accession>A0A5S3PQ39</accession>
<keyword evidence="6 14" id="KW-0732">Signal</keyword>